<feature type="domain" description="Response regulatory" evidence="8">
    <location>
        <begin position="3"/>
        <end position="115"/>
    </location>
</feature>
<dbReference type="Gene3D" id="1.10.10.10">
    <property type="entry name" value="Winged helix-like DNA-binding domain superfamily/Winged helix DNA-binding domain"/>
    <property type="match status" value="1"/>
</dbReference>
<dbReference type="Proteomes" id="UP000031620">
    <property type="component" value="Chromosome"/>
</dbReference>
<feature type="modified residue" description="4-aspartylphosphate" evidence="6">
    <location>
        <position position="51"/>
    </location>
</feature>
<evidence type="ECO:0000259" key="8">
    <source>
        <dbReference type="PROSITE" id="PS50110"/>
    </source>
</evidence>
<evidence type="ECO:0000256" key="6">
    <source>
        <dbReference type="PROSITE-ProRule" id="PRU00169"/>
    </source>
</evidence>
<dbReference type="InterPro" id="IPR001789">
    <property type="entry name" value="Sig_transdc_resp-reg_receiver"/>
</dbReference>
<dbReference type="Pfam" id="PF00486">
    <property type="entry name" value="Trans_reg_C"/>
    <property type="match status" value="1"/>
</dbReference>
<evidence type="ECO:0000256" key="4">
    <source>
        <dbReference type="ARBA" id="ARBA00023125"/>
    </source>
</evidence>
<dbReference type="SMART" id="SM00862">
    <property type="entry name" value="Trans_reg_C"/>
    <property type="match status" value="1"/>
</dbReference>
<organism evidence="10 11">
    <name type="scientific">Paucilactobacillus hokkaidonensis JCM 18461</name>
    <dbReference type="NCBI Taxonomy" id="1291742"/>
    <lineage>
        <taxon>Bacteria</taxon>
        <taxon>Bacillati</taxon>
        <taxon>Bacillota</taxon>
        <taxon>Bacilli</taxon>
        <taxon>Lactobacillales</taxon>
        <taxon>Lactobacillaceae</taxon>
        <taxon>Paucilactobacillus</taxon>
    </lineage>
</organism>
<dbReference type="EMBL" id="AP014680">
    <property type="protein sequence ID" value="BAP86306.1"/>
    <property type="molecule type" value="Genomic_DNA"/>
</dbReference>
<dbReference type="Gene3D" id="3.40.50.2300">
    <property type="match status" value="1"/>
</dbReference>
<dbReference type="PANTHER" id="PTHR48111:SF2">
    <property type="entry name" value="RESPONSE REGULATOR SAER"/>
    <property type="match status" value="1"/>
</dbReference>
<dbReference type="Gene3D" id="6.10.250.690">
    <property type="match status" value="1"/>
</dbReference>
<dbReference type="SMART" id="SM00448">
    <property type="entry name" value="REC"/>
    <property type="match status" value="1"/>
</dbReference>
<dbReference type="PANTHER" id="PTHR48111">
    <property type="entry name" value="REGULATOR OF RPOS"/>
    <property type="match status" value="1"/>
</dbReference>
<protein>
    <submittedName>
        <fullName evidence="10">Two-component response regulator</fullName>
    </submittedName>
</protein>
<feature type="domain" description="OmpR/PhoB-type" evidence="9">
    <location>
        <begin position="124"/>
        <end position="222"/>
    </location>
</feature>
<dbReference type="HOGENOM" id="CLU_000445_30_3_9"/>
<name>A0A0A1H0S4_9LACO</name>
<dbReference type="CDD" id="cd00383">
    <property type="entry name" value="trans_reg_C"/>
    <property type="match status" value="1"/>
</dbReference>
<dbReference type="GO" id="GO:0006355">
    <property type="term" value="P:regulation of DNA-templated transcription"/>
    <property type="evidence" value="ECO:0007669"/>
    <property type="project" value="InterPro"/>
</dbReference>
<dbReference type="InterPro" id="IPR001867">
    <property type="entry name" value="OmpR/PhoB-type_DNA-bd"/>
</dbReference>
<dbReference type="InterPro" id="IPR011006">
    <property type="entry name" value="CheY-like_superfamily"/>
</dbReference>
<evidence type="ECO:0000313" key="11">
    <source>
        <dbReference type="Proteomes" id="UP000031620"/>
    </source>
</evidence>
<sequence>MKSILVVEDNDEMQQLLKKVLGNHYCIITAYSGTEALLLFKQKIPDLILLDRMLPGMSGDDVLNELREKTKTPIIILTALNTRTDVAKLLLAGANDYIVKPFDIEELQARIKVQLRDHLDNDKQKVFQYKNISLLVDTFSISNGTETKSLKKKEFEILQTLFTHQKKVFTKDQLYRLVWNAEYFDDDNTMNVHLSNLRKILEQMDPENNYIETVWGIGVKLA</sequence>
<evidence type="ECO:0000256" key="7">
    <source>
        <dbReference type="PROSITE-ProRule" id="PRU01091"/>
    </source>
</evidence>
<dbReference type="InterPro" id="IPR039420">
    <property type="entry name" value="WalR-like"/>
</dbReference>
<dbReference type="GO" id="GO:0005829">
    <property type="term" value="C:cytosol"/>
    <property type="evidence" value="ECO:0007669"/>
    <property type="project" value="TreeGrafter"/>
</dbReference>
<dbReference type="PROSITE" id="PS50110">
    <property type="entry name" value="RESPONSE_REGULATORY"/>
    <property type="match status" value="1"/>
</dbReference>
<evidence type="ECO:0000259" key="9">
    <source>
        <dbReference type="PROSITE" id="PS51755"/>
    </source>
</evidence>
<keyword evidence="2" id="KW-0902">Two-component regulatory system</keyword>
<dbReference type="GO" id="GO:0000156">
    <property type="term" value="F:phosphorelay response regulator activity"/>
    <property type="evidence" value="ECO:0007669"/>
    <property type="project" value="TreeGrafter"/>
</dbReference>
<evidence type="ECO:0000256" key="5">
    <source>
        <dbReference type="ARBA" id="ARBA00023163"/>
    </source>
</evidence>
<accession>A0A0A1H0S4</accession>
<keyword evidence="1 6" id="KW-0597">Phosphoprotein</keyword>
<evidence type="ECO:0000256" key="3">
    <source>
        <dbReference type="ARBA" id="ARBA00023015"/>
    </source>
</evidence>
<keyword evidence="5" id="KW-0804">Transcription</keyword>
<dbReference type="AlphaFoldDB" id="A0A0A1H0S4"/>
<gene>
    <name evidence="10" type="ORF">LOOC260_118000</name>
</gene>
<dbReference type="SUPFAM" id="SSF52172">
    <property type="entry name" value="CheY-like"/>
    <property type="match status" value="1"/>
</dbReference>
<proteinExistence type="predicted"/>
<dbReference type="InterPro" id="IPR036388">
    <property type="entry name" value="WH-like_DNA-bd_sf"/>
</dbReference>
<dbReference type="CDD" id="cd17574">
    <property type="entry name" value="REC_OmpR"/>
    <property type="match status" value="1"/>
</dbReference>
<dbReference type="GO" id="GO:0032993">
    <property type="term" value="C:protein-DNA complex"/>
    <property type="evidence" value="ECO:0007669"/>
    <property type="project" value="TreeGrafter"/>
</dbReference>
<evidence type="ECO:0000313" key="10">
    <source>
        <dbReference type="EMBL" id="BAP86306.1"/>
    </source>
</evidence>
<keyword evidence="3" id="KW-0805">Transcription regulation</keyword>
<feature type="DNA-binding region" description="OmpR/PhoB-type" evidence="7">
    <location>
        <begin position="124"/>
        <end position="222"/>
    </location>
</feature>
<dbReference type="Pfam" id="PF00072">
    <property type="entry name" value="Response_reg"/>
    <property type="match status" value="1"/>
</dbReference>
<evidence type="ECO:0000256" key="1">
    <source>
        <dbReference type="ARBA" id="ARBA00022553"/>
    </source>
</evidence>
<evidence type="ECO:0000256" key="2">
    <source>
        <dbReference type="ARBA" id="ARBA00023012"/>
    </source>
</evidence>
<dbReference type="PROSITE" id="PS51755">
    <property type="entry name" value="OMPR_PHOB"/>
    <property type="match status" value="1"/>
</dbReference>
<reference evidence="10 11" key="1">
    <citation type="submission" date="2014-11" db="EMBL/GenBank/DDBJ databases">
        <title>Complete genome sequence and analysis of Lactobacillus hokkaidonensis LOOC260T.</title>
        <authorList>
            <person name="Tanizawa Y."/>
            <person name="Tohno M."/>
            <person name="Kaminuma E."/>
            <person name="Nakamura Y."/>
            <person name="Arita M."/>
        </authorList>
    </citation>
    <scope>NUCLEOTIDE SEQUENCE [LARGE SCALE GENOMIC DNA]</scope>
    <source>
        <strain evidence="10 11">LOOC260</strain>
    </source>
</reference>
<dbReference type="KEGG" id="lho:LOOC260_118000"/>
<dbReference type="GO" id="GO:0000976">
    <property type="term" value="F:transcription cis-regulatory region binding"/>
    <property type="evidence" value="ECO:0007669"/>
    <property type="project" value="TreeGrafter"/>
</dbReference>
<dbReference type="RefSeq" id="WP_041094361.1">
    <property type="nucleotide sequence ID" value="NZ_AP014680.1"/>
</dbReference>
<keyword evidence="4 7" id="KW-0238">DNA-binding</keyword>
<dbReference type="STRING" id="1291742.LOOC260_118000"/>